<protein>
    <submittedName>
        <fullName evidence="2">Uncharacterized protein</fullName>
    </submittedName>
</protein>
<evidence type="ECO:0000313" key="2">
    <source>
        <dbReference type="EMBL" id="GKT48127.1"/>
    </source>
</evidence>
<keyword evidence="1" id="KW-0732">Signal</keyword>
<proteinExistence type="predicted"/>
<feature type="signal peptide" evidence="1">
    <location>
        <begin position="1"/>
        <end position="20"/>
    </location>
</feature>
<sequence length="123" mass="13853">MKNLLLILTGVAALVTAGTAVNPHNTAYNAREAITEQGHDHNDVNSAEETITLRRRECEISCPISLGYCYYAPYNYKCDRNGKLQWTQRDINCEHPTWGCWCGCDWRVPGIEKKGVSSAEVEF</sequence>
<comment type="caution">
    <text evidence="2">The sequence shown here is derived from an EMBL/GenBank/DDBJ whole genome shotgun (WGS) entry which is preliminary data.</text>
</comment>
<dbReference type="AlphaFoldDB" id="A0AA37P9I5"/>
<dbReference type="RefSeq" id="XP_049130477.1">
    <property type="nucleotide sequence ID" value="XM_049274520.1"/>
</dbReference>
<keyword evidence="3" id="KW-1185">Reference proteome</keyword>
<dbReference type="GeneID" id="73329110"/>
<dbReference type="Proteomes" id="UP001055115">
    <property type="component" value="Unassembled WGS sequence"/>
</dbReference>
<accession>A0AA37P9I5</accession>
<evidence type="ECO:0000256" key="1">
    <source>
        <dbReference type="SAM" id="SignalP"/>
    </source>
</evidence>
<dbReference type="EMBL" id="BQXU01000022">
    <property type="protein sequence ID" value="GKT48127.1"/>
    <property type="molecule type" value="Genomic_DNA"/>
</dbReference>
<evidence type="ECO:0000313" key="3">
    <source>
        <dbReference type="Proteomes" id="UP001055115"/>
    </source>
</evidence>
<name>A0AA37P9I5_9PEZI</name>
<reference evidence="2 3" key="1">
    <citation type="submission" date="2022-03" db="EMBL/GenBank/DDBJ databases">
        <title>Genome data of Colletotrichum spp.</title>
        <authorList>
            <person name="Utami Y.D."/>
            <person name="Hiruma K."/>
        </authorList>
    </citation>
    <scope>NUCLEOTIDE SEQUENCE [LARGE SCALE GENOMIC DNA]</scope>
    <source>
        <strain evidence="2 3">MAFF 239500</strain>
    </source>
</reference>
<feature type="chain" id="PRO_5041408760" evidence="1">
    <location>
        <begin position="21"/>
        <end position="123"/>
    </location>
</feature>
<gene>
    <name evidence="2" type="ORF">ColSpa_08308</name>
</gene>
<organism evidence="2 3">
    <name type="scientific">Colletotrichum spaethianum</name>
    <dbReference type="NCBI Taxonomy" id="700344"/>
    <lineage>
        <taxon>Eukaryota</taxon>
        <taxon>Fungi</taxon>
        <taxon>Dikarya</taxon>
        <taxon>Ascomycota</taxon>
        <taxon>Pezizomycotina</taxon>
        <taxon>Sordariomycetes</taxon>
        <taxon>Hypocreomycetidae</taxon>
        <taxon>Glomerellales</taxon>
        <taxon>Glomerellaceae</taxon>
        <taxon>Colletotrichum</taxon>
        <taxon>Colletotrichum spaethianum species complex</taxon>
    </lineage>
</organism>